<dbReference type="Proteomes" id="UP000535491">
    <property type="component" value="Unassembled WGS sequence"/>
</dbReference>
<dbReference type="EMBL" id="JACEIQ010000004">
    <property type="protein sequence ID" value="MBA4493964.1"/>
    <property type="molecule type" value="Genomic_DNA"/>
</dbReference>
<gene>
    <name evidence="1" type="ORF">H1191_06560</name>
</gene>
<reference evidence="1 2" key="1">
    <citation type="submission" date="2020-07" db="EMBL/GenBank/DDBJ databases">
        <authorList>
            <person name="Feng H."/>
        </authorList>
    </citation>
    <scope>NUCLEOTIDE SEQUENCE [LARGE SCALE GENOMIC DNA]</scope>
    <source>
        <strain evidence="2">s-10</strain>
    </source>
</reference>
<dbReference type="AlphaFoldDB" id="A0A7W1WQA9"/>
<proteinExistence type="predicted"/>
<evidence type="ECO:0000313" key="2">
    <source>
        <dbReference type="Proteomes" id="UP000535491"/>
    </source>
</evidence>
<protein>
    <submittedName>
        <fullName evidence="1">SDR family NAD(P)-dependent oxidoreductase</fullName>
    </submittedName>
</protein>
<accession>A0A7W1WQA9</accession>
<dbReference type="PRINTS" id="PR00081">
    <property type="entry name" value="GDHRDH"/>
</dbReference>
<dbReference type="InterPro" id="IPR036291">
    <property type="entry name" value="NAD(P)-bd_dom_sf"/>
</dbReference>
<dbReference type="SUPFAM" id="SSF51735">
    <property type="entry name" value="NAD(P)-binding Rossmann-fold domains"/>
    <property type="match status" value="1"/>
</dbReference>
<comment type="caution">
    <text evidence="1">The sequence shown here is derived from an EMBL/GenBank/DDBJ whole genome shotgun (WGS) entry which is preliminary data.</text>
</comment>
<sequence>MRLKDKIAVVTGSSRGAGRGIALALGQEGAVVYVTGRSTRAGTRTENRPETIEETAELVTSRGGTGIPVRVDHTVDEEVRALFERIQNEQGHLDLVVNNAWGGNELPIVSAPFWELSMDHWRNMFTAGVRSHIVTSKYAAPLMISQKQGLIIHTSFYDNGKYNGHLFYDLAKNAMNRLAFSMAKDLRSHNVAVIALSPGWMRTERVMESMGRDEKALQITESTEYIGRAVCAVASDPRHMDLSGTIQLVGDLAKKYDFTDTDGRYIPPFRIPNEG</sequence>
<dbReference type="Gene3D" id="3.40.50.720">
    <property type="entry name" value="NAD(P)-binding Rossmann-like Domain"/>
    <property type="match status" value="1"/>
</dbReference>
<dbReference type="PANTHER" id="PTHR44147">
    <property type="entry name" value="DEHYDROGENASE/REDUCTASE SDR FAMILY MEMBER 1"/>
    <property type="match status" value="1"/>
</dbReference>
<dbReference type="PANTHER" id="PTHR44147:SF2">
    <property type="entry name" value="DEHYDROGENASE_REDUCTASE SDR FAMILY MEMBER 1"/>
    <property type="match status" value="1"/>
</dbReference>
<keyword evidence="2" id="KW-1185">Reference proteome</keyword>
<organism evidence="1 2">
    <name type="scientific">Paenactinomyces guangxiensis</name>
    <dbReference type="NCBI Taxonomy" id="1490290"/>
    <lineage>
        <taxon>Bacteria</taxon>
        <taxon>Bacillati</taxon>
        <taxon>Bacillota</taxon>
        <taxon>Bacilli</taxon>
        <taxon>Bacillales</taxon>
        <taxon>Thermoactinomycetaceae</taxon>
        <taxon>Paenactinomyces</taxon>
    </lineage>
</organism>
<dbReference type="Pfam" id="PF00106">
    <property type="entry name" value="adh_short"/>
    <property type="match status" value="1"/>
</dbReference>
<dbReference type="InterPro" id="IPR002347">
    <property type="entry name" value="SDR_fam"/>
</dbReference>
<dbReference type="RefSeq" id="WP_181751197.1">
    <property type="nucleotide sequence ID" value="NZ_JACEIQ010000004.1"/>
</dbReference>
<evidence type="ECO:0000313" key="1">
    <source>
        <dbReference type="EMBL" id="MBA4493964.1"/>
    </source>
</evidence>
<name>A0A7W1WQA9_9BACL</name>